<accession>A0A1A9ZEZ7</accession>
<sequence length="109" mass="12366">MKGPTTVQMVSQNRAPPPPMPVPVQVSQGQVMQQYVNENGTLTHVVLSPQQYQQLHAGQGHIPPPFVSQPYITLQSYNKLYIYFYHIQRKSTRNVPVNETVIECSAIIY</sequence>
<dbReference type="VEuPathDB" id="VectorBase:GPAI012585"/>
<dbReference type="Proteomes" id="UP000092445">
    <property type="component" value="Unassembled WGS sequence"/>
</dbReference>
<dbReference type="AlphaFoldDB" id="A0A1A9ZEZ7"/>
<dbReference type="EnsemblMetazoa" id="GPAI012585-RA">
    <property type="protein sequence ID" value="GPAI012585-PA"/>
    <property type="gene ID" value="GPAI012585"/>
</dbReference>
<evidence type="ECO:0000256" key="1">
    <source>
        <dbReference type="SAM" id="MobiDB-lite"/>
    </source>
</evidence>
<proteinExistence type="predicted"/>
<evidence type="ECO:0000313" key="3">
    <source>
        <dbReference type="Proteomes" id="UP000092445"/>
    </source>
</evidence>
<keyword evidence="3" id="KW-1185">Reference proteome</keyword>
<name>A0A1A9ZEZ7_GLOPL</name>
<protein>
    <submittedName>
        <fullName evidence="2">Uncharacterized protein</fullName>
    </submittedName>
</protein>
<feature type="region of interest" description="Disordered" evidence="1">
    <location>
        <begin position="1"/>
        <end position="22"/>
    </location>
</feature>
<feature type="compositionally biased region" description="Polar residues" evidence="1">
    <location>
        <begin position="1"/>
        <end position="14"/>
    </location>
</feature>
<reference evidence="2" key="2">
    <citation type="submission" date="2020-05" db="UniProtKB">
        <authorList>
            <consortium name="EnsemblMetazoa"/>
        </authorList>
    </citation>
    <scope>IDENTIFICATION</scope>
    <source>
        <strain evidence="2">IAEA</strain>
    </source>
</reference>
<reference evidence="3" key="1">
    <citation type="submission" date="2014-03" db="EMBL/GenBank/DDBJ databases">
        <authorList>
            <person name="Aksoy S."/>
            <person name="Warren W."/>
            <person name="Wilson R.K."/>
        </authorList>
    </citation>
    <scope>NUCLEOTIDE SEQUENCE [LARGE SCALE GENOMIC DNA]</scope>
    <source>
        <strain evidence="3">IAEA</strain>
    </source>
</reference>
<evidence type="ECO:0000313" key="2">
    <source>
        <dbReference type="EnsemblMetazoa" id="GPAI012585-PA"/>
    </source>
</evidence>
<organism evidence="2 3">
    <name type="scientific">Glossina pallidipes</name>
    <name type="common">Tsetse fly</name>
    <dbReference type="NCBI Taxonomy" id="7398"/>
    <lineage>
        <taxon>Eukaryota</taxon>
        <taxon>Metazoa</taxon>
        <taxon>Ecdysozoa</taxon>
        <taxon>Arthropoda</taxon>
        <taxon>Hexapoda</taxon>
        <taxon>Insecta</taxon>
        <taxon>Pterygota</taxon>
        <taxon>Neoptera</taxon>
        <taxon>Endopterygota</taxon>
        <taxon>Diptera</taxon>
        <taxon>Brachycera</taxon>
        <taxon>Muscomorpha</taxon>
        <taxon>Hippoboscoidea</taxon>
        <taxon>Glossinidae</taxon>
        <taxon>Glossina</taxon>
    </lineage>
</organism>